<dbReference type="AlphaFoldDB" id="A0A830GRS9"/>
<evidence type="ECO:0000313" key="1">
    <source>
        <dbReference type="EMBL" id="GGP19077.1"/>
    </source>
</evidence>
<protein>
    <recommendedName>
        <fullName evidence="3">DUF4258 domain-containing protein</fullName>
    </recommendedName>
</protein>
<dbReference type="Proteomes" id="UP000610960">
    <property type="component" value="Unassembled WGS sequence"/>
</dbReference>
<reference evidence="1" key="1">
    <citation type="journal article" date="2014" name="Int. J. Syst. Evol. Microbiol.">
        <title>Complete genome sequence of Corynebacterium casei LMG S-19264T (=DSM 44701T), isolated from a smear-ripened cheese.</title>
        <authorList>
            <consortium name="US DOE Joint Genome Institute (JGI-PGF)"/>
            <person name="Walter F."/>
            <person name="Albersmeier A."/>
            <person name="Kalinowski J."/>
            <person name="Ruckert C."/>
        </authorList>
    </citation>
    <scope>NUCLEOTIDE SEQUENCE</scope>
    <source>
        <strain evidence="1">JCM 10088</strain>
    </source>
</reference>
<gene>
    <name evidence="1" type="ORF">GCM10007981_01300</name>
</gene>
<accession>A0A830GRS9</accession>
<sequence>MCELTFHAKQRLRLRIYELKSSGVCIDDFEQEIIKAIEHACNGEYVKVRNDQHILCMPINKCGNVMVIIIYTSIKYNGKKTKIITVIPTTKDKTIKQYCN</sequence>
<comment type="caution">
    <text evidence="1">The sequence shown here is derived from an EMBL/GenBank/DDBJ whole genome shotgun (WGS) entry which is preliminary data.</text>
</comment>
<proteinExistence type="predicted"/>
<organism evidence="1 2">
    <name type="scientific">Thermocladium modestius</name>
    <dbReference type="NCBI Taxonomy" id="62609"/>
    <lineage>
        <taxon>Archaea</taxon>
        <taxon>Thermoproteota</taxon>
        <taxon>Thermoprotei</taxon>
        <taxon>Thermoproteales</taxon>
        <taxon>Thermoproteaceae</taxon>
        <taxon>Thermocladium</taxon>
    </lineage>
</organism>
<dbReference type="EMBL" id="BMNL01000001">
    <property type="protein sequence ID" value="GGP19077.1"/>
    <property type="molecule type" value="Genomic_DNA"/>
</dbReference>
<name>A0A830GRS9_9CREN</name>
<reference evidence="1" key="2">
    <citation type="submission" date="2020-09" db="EMBL/GenBank/DDBJ databases">
        <authorList>
            <person name="Sun Q."/>
            <person name="Ohkuma M."/>
        </authorList>
    </citation>
    <scope>NUCLEOTIDE SEQUENCE</scope>
    <source>
        <strain evidence="1">JCM 10088</strain>
    </source>
</reference>
<evidence type="ECO:0008006" key="3">
    <source>
        <dbReference type="Google" id="ProtNLM"/>
    </source>
</evidence>
<evidence type="ECO:0000313" key="2">
    <source>
        <dbReference type="Proteomes" id="UP000610960"/>
    </source>
</evidence>
<keyword evidence="2" id="KW-1185">Reference proteome</keyword>